<feature type="compositionally biased region" description="Polar residues" evidence="1">
    <location>
        <begin position="167"/>
        <end position="182"/>
    </location>
</feature>
<reference evidence="2 3" key="1">
    <citation type="journal article" date="2019" name="Sci. Data">
        <title>Hybrid genome assembly and annotation of Danionella translucida.</title>
        <authorList>
            <person name="Kadobianskyi M."/>
            <person name="Schulze L."/>
            <person name="Schuelke M."/>
            <person name="Judkewitz B."/>
        </authorList>
    </citation>
    <scope>NUCLEOTIDE SEQUENCE [LARGE SCALE GENOMIC DNA]</scope>
    <source>
        <strain evidence="2 3">Bolton</strain>
    </source>
</reference>
<feature type="compositionally biased region" description="Basic residues" evidence="1">
    <location>
        <begin position="553"/>
        <end position="566"/>
    </location>
</feature>
<evidence type="ECO:0000313" key="3">
    <source>
        <dbReference type="Proteomes" id="UP000316079"/>
    </source>
</evidence>
<dbReference type="Proteomes" id="UP000316079">
    <property type="component" value="Unassembled WGS sequence"/>
</dbReference>
<feature type="compositionally biased region" description="Basic and acidic residues" evidence="1">
    <location>
        <begin position="183"/>
        <end position="209"/>
    </location>
</feature>
<feature type="compositionally biased region" description="Basic and acidic residues" evidence="1">
    <location>
        <begin position="317"/>
        <end position="354"/>
    </location>
</feature>
<feature type="compositionally biased region" description="Basic residues" evidence="1">
    <location>
        <begin position="498"/>
        <end position="511"/>
    </location>
</feature>
<dbReference type="STRING" id="623744.A0A553QEU8"/>
<name>A0A553QEU8_9TELE</name>
<evidence type="ECO:0000313" key="2">
    <source>
        <dbReference type="EMBL" id="TRY88462.1"/>
    </source>
</evidence>
<proteinExistence type="predicted"/>
<dbReference type="AlphaFoldDB" id="A0A553QEU8"/>
<feature type="compositionally biased region" description="Basic and acidic residues" evidence="1">
    <location>
        <begin position="524"/>
        <end position="538"/>
    </location>
</feature>
<feature type="compositionally biased region" description="Basic and acidic residues" evidence="1">
    <location>
        <begin position="270"/>
        <end position="281"/>
    </location>
</feature>
<feature type="compositionally biased region" description="Basic residues" evidence="1">
    <location>
        <begin position="384"/>
        <end position="397"/>
    </location>
</feature>
<feature type="region of interest" description="Disordered" evidence="1">
    <location>
        <begin position="111"/>
        <end position="133"/>
    </location>
</feature>
<sequence length="828" mass="98095">MIETIPSQHSRSSDLILLYSSSSPPSRADGQHLVELSALHPGEILPLPFSYAIQCFLLSSFILTPPQVFGCPQLTLSKWKITSTAWRHEGSVRVGSRRDIIDPRAQTVRVPSQNRRSALSKLQHADPSSSLHETGLKLHRTGTTAAFIMKFAALVCVMVFLAGGSSHSTVTQQKPQIPQGESQIKDKELDGGDPNAVKREENTGERSQEEFPSFIKRRIKDQREAMDDERSQEAFPSFMKRIIDGKLEELEGERSQEEFPSFMKRRLKERREEFNDERSQEEFPGFYKRSNKLEREDPEDERSQEEFPMKRYLSLLQKRDDDRSQEEFPQLEYKRSRLLTSRDKREESDYDRSQEAFPSYPNKRGYRHEEEEDEESEDREKRIWKPSHRYHHKKKYHKRDETGDFEEPDYDRSQEDFPSFPNKRNTAEGDEENGAMEKRIWKPSHRYHHKKKYHKRDETGDFEEPDYDRSQEDFPSFPNKRNTAEGDEENGAMEKRIWKPSHRYHHKKKYHKRDETGDFEEPDYDRSQEDFPNKRNTAEGEDEENEAMEKRIWKPSHRYHHKKKYHKRDETGDFEEPDYDRSQEEFPSLTNKRSQEDLAQEIEKRYRRPLYTYQRKSRGDLGLAEEVEPISGTNIGDFDQEIAKRYRRPLYTYQRKTRGAFAELGEDPEPISDKNLGDLEQEIAKRYRRPLYTYQRKSRGASELEPISENNLGDLEQGIEKRYRRPLYTYQRKTREAPELGDEVEPIPEKSVGDFDQEIAKRYRRPLYTYTRKTRDDATEVKDAFQNLEELAKSLRSKRSLLSVEESPEEEMGLKELENLVSEDQETK</sequence>
<keyword evidence="3" id="KW-1185">Reference proteome</keyword>
<feature type="region of interest" description="Disordered" evidence="1">
    <location>
        <begin position="167"/>
        <end position="210"/>
    </location>
</feature>
<comment type="caution">
    <text evidence="2">The sequence shown here is derived from an EMBL/GenBank/DDBJ whole genome shotgun (WGS) entry which is preliminary data.</text>
</comment>
<evidence type="ECO:0000256" key="1">
    <source>
        <dbReference type="SAM" id="MobiDB-lite"/>
    </source>
</evidence>
<gene>
    <name evidence="2" type="ORF">DNTS_005146</name>
</gene>
<feature type="region of interest" description="Disordered" evidence="1">
    <location>
        <begin position="797"/>
        <end position="828"/>
    </location>
</feature>
<protein>
    <recommendedName>
        <fullName evidence="4">Secretogranin-1</fullName>
    </recommendedName>
</protein>
<feature type="compositionally biased region" description="Basic residues" evidence="1">
    <location>
        <begin position="441"/>
        <end position="454"/>
    </location>
</feature>
<organism evidence="2 3">
    <name type="scientific">Danionella cerebrum</name>
    <dbReference type="NCBI Taxonomy" id="2873325"/>
    <lineage>
        <taxon>Eukaryota</taxon>
        <taxon>Metazoa</taxon>
        <taxon>Chordata</taxon>
        <taxon>Craniata</taxon>
        <taxon>Vertebrata</taxon>
        <taxon>Euteleostomi</taxon>
        <taxon>Actinopterygii</taxon>
        <taxon>Neopterygii</taxon>
        <taxon>Teleostei</taxon>
        <taxon>Ostariophysi</taxon>
        <taxon>Cypriniformes</taxon>
        <taxon>Danionidae</taxon>
        <taxon>Danioninae</taxon>
        <taxon>Danionella</taxon>
    </lineage>
</organism>
<evidence type="ECO:0008006" key="4">
    <source>
        <dbReference type="Google" id="ProtNLM"/>
    </source>
</evidence>
<dbReference type="OrthoDB" id="9907623at2759"/>
<accession>A0A553QEU8</accession>
<feature type="region of interest" description="Disordered" evidence="1">
    <location>
        <begin position="270"/>
        <end position="601"/>
    </location>
</feature>
<dbReference type="EMBL" id="SRMA01026045">
    <property type="protein sequence ID" value="TRY88462.1"/>
    <property type="molecule type" value="Genomic_DNA"/>
</dbReference>
<feature type="region of interest" description="Disordered" evidence="1">
    <location>
        <begin position="696"/>
        <end position="718"/>
    </location>
</feature>